<dbReference type="SUPFAM" id="SSF50346">
    <property type="entry name" value="PRC-barrel domain"/>
    <property type="match status" value="1"/>
</dbReference>
<keyword evidence="3" id="KW-1185">Reference proteome</keyword>
<dbReference type="EMBL" id="JADQDO010000004">
    <property type="protein sequence ID" value="MBF9233817.1"/>
    <property type="molecule type" value="Genomic_DNA"/>
</dbReference>
<evidence type="ECO:0000259" key="1">
    <source>
        <dbReference type="Pfam" id="PF05239"/>
    </source>
</evidence>
<sequence>METTAQGGGLHTAHALIASDKVEGTPVRRPDGEKIGTIERVMIDKRSGKVAYAVMSFGGFMGLGEEYYTLPWGVLTYKIELDAYELDLSEEQLRGAPRRSAEGHDLSYDRDWEEHVHRYYNASPYWDDDDPMSVGR</sequence>
<feature type="domain" description="PRC-barrel" evidence="1">
    <location>
        <begin position="19"/>
        <end position="93"/>
    </location>
</feature>
<dbReference type="Proteomes" id="UP000599312">
    <property type="component" value="Unassembled WGS sequence"/>
</dbReference>
<comment type="caution">
    <text evidence="2">The sequence shown here is derived from an EMBL/GenBank/DDBJ whole genome shotgun (WGS) entry which is preliminary data.</text>
</comment>
<protein>
    <submittedName>
        <fullName evidence="2">PRC-barrel domain-containing protein</fullName>
    </submittedName>
</protein>
<dbReference type="RefSeq" id="WP_196271944.1">
    <property type="nucleotide sequence ID" value="NZ_JADQDO010000004.1"/>
</dbReference>
<dbReference type="Pfam" id="PF05239">
    <property type="entry name" value="PRC"/>
    <property type="match status" value="1"/>
</dbReference>
<dbReference type="PANTHER" id="PTHR36505:SF1">
    <property type="entry name" value="BLR1072 PROTEIN"/>
    <property type="match status" value="1"/>
</dbReference>
<gene>
    <name evidence="2" type="ORF">I2H38_10560</name>
</gene>
<organism evidence="2 3">
    <name type="scientific">Microvirga alba</name>
    <dbReference type="NCBI Taxonomy" id="2791025"/>
    <lineage>
        <taxon>Bacteria</taxon>
        <taxon>Pseudomonadati</taxon>
        <taxon>Pseudomonadota</taxon>
        <taxon>Alphaproteobacteria</taxon>
        <taxon>Hyphomicrobiales</taxon>
        <taxon>Methylobacteriaceae</taxon>
        <taxon>Microvirga</taxon>
    </lineage>
</organism>
<evidence type="ECO:0000313" key="2">
    <source>
        <dbReference type="EMBL" id="MBF9233817.1"/>
    </source>
</evidence>
<reference evidence="2" key="1">
    <citation type="submission" date="2020-11" db="EMBL/GenBank/DDBJ databases">
        <authorList>
            <person name="Kim M.K."/>
        </authorList>
    </citation>
    <scope>NUCLEOTIDE SEQUENCE</scope>
    <source>
        <strain evidence="2">BT350</strain>
    </source>
</reference>
<evidence type="ECO:0000313" key="3">
    <source>
        <dbReference type="Proteomes" id="UP000599312"/>
    </source>
</evidence>
<name>A0A931BMH2_9HYPH</name>
<dbReference type="InterPro" id="IPR027275">
    <property type="entry name" value="PRC-brl_dom"/>
</dbReference>
<dbReference type="PANTHER" id="PTHR36505">
    <property type="entry name" value="BLR1072 PROTEIN"/>
    <property type="match status" value="1"/>
</dbReference>
<dbReference type="AlphaFoldDB" id="A0A931BMH2"/>
<dbReference type="Gene3D" id="2.30.30.240">
    <property type="entry name" value="PRC-barrel domain"/>
    <property type="match status" value="1"/>
</dbReference>
<dbReference type="InterPro" id="IPR011033">
    <property type="entry name" value="PRC_barrel-like_sf"/>
</dbReference>
<accession>A0A931BMH2</accession>
<proteinExistence type="predicted"/>